<dbReference type="Pfam" id="PF00749">
    <property type="entry name" value="tRNA-synt_1c"/>
    <property type="match status" value="1"/>
</dbReference>
<feature type="domain" description="Aminoacyl-tRNA synthetase class I anticodon-binding" evidence="12">
    <location>
        <begin position="324"/>
        <end position="465"/>
    </location>
</feature>
<evidence type="ECO:0000256" key="1">
    <source>
        <dbReference type="ARBA" id="ARBA00004496"/>
    </source>
</evidence>
<feature type="short sequence motif" description="'KMSKS' region" evidence="10">
    <location>
        <begin position="242"/>
        <end position="246"/>
    </location>
</feature>
<dbReference type="GO" id="GO:0006424">
    <property type="term" value="P:glutamyl-tRNA aminoacylation"/>
    <property type="evidence" value="ECO:0007669"/>
    <property type="project" value="UniProtKB-UniRule"/>
</dbReference>
<evidence type="ECO:0000256" key="5">
    <source>
        <dbReference type="ARBA" id="ARBA00022598"/>
    </source>
</evidence>
<dbReference type="InterPro" id="IPR020751">
    <property type="entry name" value="aa-tRNA-synth_I_codon-bd_sub2"/>
</dbReference>
<comment type="subunit">
    <text evidence="3 10">Monomer.</text>
</comment>
<evidence type="ECO:0000256" key="8">
    <source>
        <dbReference type="ARBA" id="ARBA00022917"/>
    </source>
</evidence>
<comment type="function">
    <text evidence="10">Catalyzes the attachment of glutamate to tRNA(Glu) in a two-step reaction: glutamate is first activated by ATP to form Glu-AMP and then transferred to the acceptor end of tRNA(Glu).</text>
</comment>
<evidence type="ECO:0000259" key="11">
    <source>
        <dbReference type="Pfam" id="PF00749"/>
    </source>
</evidence>
<evidence type="ECO:0000256" key="10">
    <source>
        <dbReference type="HAMAP-Rule" id="MF_00022"/>
    </source>
</evidence>
<dbReference type="Gene3D" id="1.10.10.350">
    <property type="match status" value="1"/>
</dbReference>
<evidence type="ECO:0000313" key="14">
    <source>
        <dbReference type="Proteomes" id="UP000824083"/>
    </source>
</evidence>
<dbReference type="SUPFAM" id="SSF52374">
    <property type="entry name" value="Nucleotidylyl transferase"/>
    <property type="match status" value="1"/>
</dbReference>
<dbReference type="InterPro" id="IPR001412">
    <property type="entry name" value="aa-tRNA-synth_I_CS"/>
</dbReference>
<dbReference type="GO" id="GO:0000049">
    <property type="term" value="F:tRNA binding"/>
    <property type="evidence" value="ECO:0007669"/>
    <property type="project" value="InterPro"/>
</dbReference>
<keyword evidence="4 10" id="KW-0963">Cytoplasm</keyword>
<keyword evidence="9 10" id="KW-0030">Aminoacyl-tRNA synthetase</keyword>
<dbReference type="EMBL" id="DVMY01000057">
    <property type="protein sequence ID" value="HIU37283.1"/>
    <property type="molecule type" value="Genomic_DNA"/>
</dbReference>
<dbReference type="InterPro" id="IPR004527">
    <property type="entry name" value="Glu-tRNA-ligase_bac/mito"/>
</dbReference>
<comment type="subcellular location">
    <subcellularLocation>
        <location evidence="1 10">Cytoplasm</location>
    </subcellularLocation>
</comment>
<evidence type="ECO:0000256" key="3">
    <source>
        <dbReference type="ARBA" id="ARBA00011245"/>
    </source>
</evidence>
<dbReference type="InterPro" id="IPR020058">
    <property type="entry name" value="Glu/Gln-tRNA-synth_Ib_cat-dom"/>
</dbReference>
<evidence type="ECO:0000313" key="13">
    <source>
        <dbReference type="EMBL" id="HIU37283.1"/>
    </source>
</evidence>
<dbReference type="SUPFAM" id="SSF48163">
    <property type="entry name" value="An anticodon-binding domain of class I aminoacyl-tRNA synthetases"/>
    <property type="match status" value="1"/>
</dbReference>
<dbReference type="InterPro" id="IPR008925">
    <property type="entry name" value="aa_tRNA-synth_I_cd-bd_sf"/>
</dbReference>
<protein>
    <recommendedName>
        <fullName evidence="10">Glutamate--tRNA ligase</fullName>
        <ecNumber evidence="10">6.1.1.17</ecNumber>
    </recommendedName>
    <alternativeName>
        <fullName evidence="10">Glutamyl-tRNA synthetase</fullName>
        <shortName evidence="10">GluRS</shortName>
    </alternativeName>
</protein>
<dbReference type="GO" id="GO:0008270">
    <property type="term" value="F:zinc ion binding"/>
    <property type="evidence" value="ECO:0007669"/>
    <property type="project" value="InterPro"/>
</dbReference>
<evidence type="ECO:0000256" key="2">
    <source>
        <dbReference type="ARBA" id="ARBA00007894"/>
    </source>
</evidence>
<sequence>MKEIRTRIAPSPTGMMHLGTARTAIYCWAYARHFVGGKFLLRIEDTDQERSTQEAVDVIINGMKWLELDYDEGPIYQMDRLNRYREVVDMMLEKGLAYKCYATKEELEALREEQMAKKIKPRYDGRWRPENCVGRPIPEGVTPVIRFRNPDTGTVAWDDMVYGHIAFENTELDDLVIMRGDGIPTYNFAVVVDDIDMKVSHVVRGADHINNTPRQINLYKALGAEVPEFAHLPLINGPDNRKLSKRNGDASVMDYEKKGYLPEALVNYLARLGWGHGNDEKFTKAQLAEWFDLRHCSKSPACLDPKKLNHLNHLYIAEADNDRLARLVRPRIEARGGVIDGHADLAKVMEITKQRPETLEALADNCMIFYRPLKRDEALVREVLANEQSLAAVKLFLERARAVEDWTAENIYGVLKDIMDEMGIKMPVVAVPIRVLVFGEKVSPMFDKTLELFGKETVIANIESGLKLL</sequence>
<reference evidence="13" key="1">
    <citation type="submission" date="2020-10" db="EMBL/GenBank/DDBJ databases">
        <authorList>
            <person name="Gilroy R."/>
        </authorList>
    </citation>
    <scope>NUCLEOTIDE SEQUENCE</scope>
    <source>
        <strain evidence="13">7463</strain>
    </source>
</reference>
<evidence type="ECO:0000256" key="9">
    <source>
        <dbReference type="ARBA" id="ARBA00023146"/>
    </source>
</evidence>
<dbReference type="GO" id="GO:0005524">
    <property type="term" value="F:ATP binding"/>
    <property type="evidence" value="ECO:0007669"/>
    <property type="project" value="UniProtKB-UniRule"/>
</dbReference>
<feature type="domain" description="Glutamyl/glutaminyl-tRNA synthetase class Ib catalytic" evidence="11">
    <location>
        <begin position="3"/>
        <end position="309"/>
    </location>
</feature>
<reference evidence="13" key="2">
    <citation type="journal article" date="2021" name="PeerJ">
        <title>Extensive microbial diversity within the chicken gut microbiome revealed by metagenomics and culture.</title>
        <authorList>
            <person name="Gilroy R."/>
            <person name="Ravi A."/>
            <person name="Getino M."/>
            <person name="Pursley I."/>
            <person name="Horton D.L."/>
            <person name="Alikhan N.F."/>
            <person name="Baker D."/>
            <person name="Gharbi K."/>
            <person name="Hall N."/>
            <person name="Watson M."/>
            <person name="Adriaenssens E.M."/>
            <person name="Foster-Nyarko E."/>
            <person name="Jarju S."/>
            <person name="Secka A."/>
            <person name="Antonio M."/>
            <person name="Oren A."/>
            <person name="Chaudhuri R.R."/>
            <person name="La Ragione R."/>
            <person name="Hildebrand F."/>
            <person name="Pallen M.J."/>
        </authorList>
    </citation>
    <scope>NUCLEOTIDE SEQUENCE</scope>
    <source>
        <strain evidence="13">7463</strain>
    </source>
</reference>
<evidence type="ECO:0000256" key="6">
    <source>
        <dbReference type="ARBA" id="ARBA00022741"/>
    </source>
</evidence>
<dbReference type="EC" id="6.1.1.17" evidence="10"/>
<dbReference type="Gene3D" id="3.40.50.620">
    <property type="entry name" value="HUPs"/>
    <property type="match status" value="1"/>
</dbReference>
<feature type="binding site" evidence="10">
    <location>
        <position position="245"/>
    </location>
    <ligand>
        <name>ATP</name>
        <dbReference type="ChEBI" id="CHEBI:30616"/>
    </ligand>
</feature>
<evidence type="ECO:0000259" key="12">
    <source>
        <dbReference type="Pfam" id="PF19269"/>
    </source>
</evidence>
<dbReference type="Pfam" id="PF19269">
    <property type="entry name" value="Anticodon_2"/>
    <property type="match status" value="1"/>
</dbReference>
<feature type="short sequence motif" description="'HIGH' region" evidence="10">
    <location>
        <begin position="10"/>
        <end position="20"/>
    </location>
</feature>
<dbReference type="InterPro" id="IPR045462">
    <property type="entry name" value="aa-tRNA-synth_I_cd-bd"/>
</dbReference>
<dbReference type="PANTHER" id="PTHR43311:SF2">
    <property type="entry name" value="GLUTAMATE--TRNA LIGASE, MITOCHONDRIAL-RELATED"/>
    <property type="match status" value="1"/>
</dbReference>
<comment type="caution">
    <text evidence="13">The sequence shown here is derived from an EMBL/GenBank/DDBJ whole genome shotgun (WGS) entry which is preliminary data.</text>
</comment>
<dbReference type="FunFam" id="3.40.50.620:FF:000007">
    <property type="entry name" value="Glutamate--tRNA ligase"/>
    <property type="match status" value="1"/>
</dbReference>
<dbReference type="PRINTS" id="PR00987">
    <property type="entry name" value="TRNASYNTHGLU"/>
</dbReference>
<dbReference type="Proteomes" id="UP000824083">
    <property type="component" value="Unassembled WGS sequence"/>
</dbReference>
<name>A0A9D1IH95_9BURK</name>
<dbReference type="InterPro" id="IPR014729">
    <property type="entry name" value="Rossmann-like_a/b/a_fold"/>
</dbReference>
<comment type="catalytic activity">
    <reaction evidence="10">
        <text>tRNA(Glu) + L-glutamate + ATP = L-glutamyl-tRNA(Glu) + AMP + diphosphate</text>
        <dbReference type="Rhea" id="RHEA:23540"/>
        <dbReference type="Rhea" id="RHEA-COMP:9663"/>
        <dbReference type="Rhea" id="RHEA-COMP:9680"/>
        <dbReference type="ChEBI" id="CHEBI:29985"/>
        <dbReference type="ChEBI" id="CHEBI:30616"/>
        <dbReference type="ChEBI" id="CHEBI:33019"/>
        <dbReference type="ChEBI" id="CHEBI:78442"/>
        <dbReference type="ChEBI" id="CHEBI:78520"/>
        <dbReference type="ChEBI" id="CHEBI:456215"/>
        <dbReference type="EC" id="6.1.1.17"/>
    </reaction>
</comment>
<keyword evidence="6 10" id="KW-0547">Nucleotide-binding</keyword>
<keyword evidence="8 10" id="KW-0648">Protein biosynthesis</keyword>
<dbReference type="PANTHER" id="PTHR43311">
    <property type="entry name" value="GLUTAMATE--TRNA LIGASE"/>
    <property type="match status" value="1"/>
</dbReference>
<proteinExistence type="inferred from homology"/>
<dbReference type="HAMAP" id="MF_00022">
    <property type="entry name" value="Glu_tRNA_synth_type1"/>
    <property type="match status" value="1"/>
</dbReference>
<keyword evidence="5 10" id="KW-0436">Ligase</keyword>
<organism evidence="13 14">
    <name type="scientific">Candidatus Aphodousia faecigallinarum</name>
    <dbReference type="NCBI Taxonomy" id="2840677"/>
    <lineage>
        <taxon>Bacteria</taxon>
        <taxon>Pseudomonadati</taxon>
        <taxon>Pseudomonadota</taxon>
        <taxon>Betaproteobacteria</taxon>
        <taxon>Burkholderiales</taxon>
        <taxon>Sutterellaceae</taxon>
        <taxon>Sutterellaceae incertae sedis</taxon>
        <taxon>Candidatus Aphodousia</taxon>
    </lineage>
</organism>
<dbReference type="GO" id="GO:0005829">
    <property type="term" value="C:cytosol"/>
    <property type="evidence" value="ECO:0007669"/>
    <property type="project" value="TreeGrafter"/>
</dbReference>
<comment type="caution">
    <text evidence="10">Lacks conserved residue(s) required for the propagation of feature annotation.</text>
</comment>
<dbReference type="PROSITE" id="PS00178">
    <property type="entry name" value="AA_TRNA_LIGASE_I"/>
    <property type="match status" value="1"/>
</dbReference>
<evidence type="ECO:0000256" key="4">
    <source>
        <dbReference type="ARBA" id="ARBA00022490"/>
    </source>
</evidence>
<dbReference type="GO" id="GO:0004818">
    <property type="term" value="F:glutamate-tRNA ligase activity"/>
    <property type="evidence" value="ECO:0007669"/>
    <property type="project" value="UniProtKB-UniRule"/>
</dbReference>
<comment type="similarity">
    <text evidence="2 10">Belongs to the class-I aminoacyl-tRNA synthetase family. Glutamate--tRNA ligase type 1 subfamily.</text>
</comment>
<evidence type="ECO:0000256" key="7">
    <source>
        <dbReference type="ARBA" id="ARBA00022840"/>
    </source>
</evidence>
<dbReference type="AlphaFoldDB" id="A0A9D1IH95"/>
<dbReference type="InterPro" id="IPR000924">
    <property type="entry name" value="Glu/Gln-tRNA-synth"/>
</dbReference>
<gene>
    <name evidence="10 13" type="primary">gltX</name>
    <name evidence="13" type="ORF">IAC56_03295</name>
</gene>
<dbReference type="InterPro" id="IPR049940">
    <property type="entry name" value="GluQ/Sye"/>
</dbReference>
<dbReference type="NCBIfam" id="TIGR00464">
    <property type="entry name" value="gltX_bact"/>
    <property type="match status" value="1"/>
</dbReference>
<dbReference type="InterPro" id="IPR033910">
    <property type="entry name" value="GluRS_core"/>
</dbReference>
<accession>A0A9D1IH95</accession>
<dbReference type="CDD" id="cd00808">
    <property type="entry name" value="GluRS_core"/>
    <property type="match status" value="1"/>
</dbReference>
<keyword evidence="7 10" id="KW-0067">ATP-binding</keyword>